<dbReference type="CDD" id="cd09618">
    <property type="entry name" value="CBM9_like_2"/>
    <property type="match status" value="1"/>
</dbReference>
<dbReference type="RefSeq" id="WP_009839624.1">
    <property type="nucleotide sequence ID" value="NZ_CH959301.1"/>
</dbReference>
<dbReference type="OrthoDB" id="9786766at2"/>
<feature type="domain" description="DUF5916" evidence="2">
    <location>
        <begin position="256"/>
        <end position="337"/>
    </location>
</feature>
<evidence type="ECO:0000313" key="3">
    <source>
        <dbReference type="EMBL" id="EAR27792.1"/>
    </source>
</evidence>
<dbReference type="Proteomes" id="UP000006201">
    <property type="component" value="Unassembled WGS sequence"/>
</dbReference>
<accession>A4CBQ5</accession>
<reference evidence="3 4" key="1">
    <citation type="submission" date="2006-02" db="EMBL/GenBank/DDBJ databases">
        <authorList>
            <person name="Moran M.A."/>
            <person name="Kjelleberg S."/>
            <person name="Egan S."/>
            <person name="Saunders N."/>
            <person name="Thomas T."/>
            <person name="Ferriera S."/>
            <person name="Johnson J."/>
            <person name="Kravitz S."/>
            <person name="Halpern A."/>
            <person name="Remington K."/>
            <person name="Beeson K."/>
            <person name="Tran B."/>
            <person name="Rogers Y.-H."/>
            <person name="Friedman R."/>
            <person name="Venter J.C."/>
        </authorList>
    </citation>
    <scope>NUCLEOTIDE SEQUENCE [LARGE SCALE GENOMIC DNA]</scope>
    <source>
        <strain evidence="3 4">D2</strain>
    </source>
</reference>
<evidence type="ECO:0000259" key="2">
    <source>
        <dbReference type="Pfam" id="PF19313"/>
    </source>
</evidence>
<keyword evidence="1" id="KW-0732">Signal</keyword>
<proteinExistence type="predicted"/>
<dbReference type="Pfam" id="PF19313">
    <property type="entry name" value="DUF5916"/>
    <property type="match status" value="1"/>
</dbReference>
<dbReference type="STRING" id="87626.PTD2_18260"/>
<dbReference type="Gene3D" id="2.60.40.1190">
    <property type="match status" value="1"/>
</dbReference>
<name>A4CBQ5_9GAMM</name>
<sequence length="776" mass="89286">MFKTSLIACLLLASPVVFSANPMSIPFIDTSANIDGQLSEPHWQQAKKISVDNITWPYENQPSPEKMNVYVYENGEMLYVAFEAFDSEPDKIRAFYRDRDKAWDDDLIGLKIDSFNNQKLAYQFFINPLGVQMDSIENELTKQESDAWDGIWESAGQINDKGFIVEIALPFRMLNFDDKLPIKTMAMEFVRFLPRNERLRISSMKIDHNNNCWICQMPQVSGFEKTKQGNNLTLVPALVMGKSQQRNISRSAPSDWQSESNIEPSLDVKWGITPDITLNTTINPDFSQVEADAAQLSINDNFALFYPEKRAFFSDNADYFASSWDLIYTRNVAEPEYGAKITGNLEQHNFAAFVANDKQTNIIIPGNLGSTIVSLDGKSENLAMRYRYDVSNNLSFASTATSRSSGDYSSRLMSLDSKYRLTDSDTFKVQVAHSRTQYSQEIINQLCNGDDCQTNQVTSCQSGHDCQFNEFVLRVLNPEPISDQAYYLSYEHNEKHWMAFSNYSNFGADFRADLGFMGQIDFNKFVTGGRYRWYGEQQDWWSRMEFYSDWDISHNDNNELLEKEFEASFSLNGPLQSYFELYVMQRDRAGLRHDKSSLLIDGNTTLFNEDSVSLYAEIKPMAGLFSSLKISTDHAIDLTNNRLGQRLRIVPVANVNLTRHLELKLRHTYEKMDSGSASLFTANLTDARLTYQFDIKSFLRLAFIYTDIERNPDNYLIPVDKHYQQFSTQLLYSYKVNPQTVFFAGYSDNGYKDDDIEHLKRNERAVFVKLSYAWLL</sequence>
<comment type="caution">
    <text evidence="3">The sequence shown here is derived from an EMBL/GenBank/DDBJ whole genome shotgun (WGS) entry which is preliminary data.</text>
</comment>
<dbReference type="AlphaFoldDB" id="A4CBQ5"/>
<gene>
    <name evidence="3" type="ORF">PTD2_18260</name>
</gene>
<feature type="chain" id="PRO_5002666134" description="DUF5916 domain-containing protein" evidence="1">
    <location>
        <begin position="20"/>
        <end position="776"/>
    </location>
</feature>
<organism evidence="3 4">
    <name type="scientific">Pseudoalteromonas tunicata D2</name>
    <dbReference type="NCBI Taxonomy" id="87626"/>
    <lineage>
        <taxon>Bacteria</taxon>
        <taxon>Pseudomonadati</taxon>
        <taxon>Pseudomonadota</taxon>
        <taxon>Gammaproteobacteria</taxon>
        <taxon>Alteromonadales</taxon>
        <taxon>Pseudoalteromonadaceae</taxon>
        <taxon>Pseudoalteromonas</taxon>
    </lineage>
</organism>
<feature type="signal peptide" evidence="1">
    <location>
        <begin position="1"/>
        <end position="19"/>
    </location>
</feature>
<keyword evidence="4" id="KW-1185">Reference proteome</keyword>
<dbReference type="SUPFAM" id="SSF49344">
    <property type="entry name" value="CBD9-like"/>
    <property type="match status" value="1"/>
</dbReference>
<dbReference type="InterPro" id="IPR045670">
    <property type="entry name" value="DUF5916"/>
</dbReference>
<protein>
    <recommendedName>
        <fullName evidence="2">DUF5916 domain-containing protein</fullName>
    </recommendedName>
</protein>
<dbReference type="eggNOG" id="COG2091">
    <property type="taxonomic scope" value="Bacteria"/>
</dbReference>
<dbReference type="HOGENOM" id="CLU_016090_1_0_6"/>
<evidence type="ECO:0000313" key="4">
    <source>
        <dbReference type="Proteomes" id="UP000006201"/>
    </source>
</evidence>
<dbReference type="EMBL" id="AAOH01000005">
    <property type="protein sequence ID" value="EAR27792.1"/>
    <property type="molecule type" value="Genomic_DNA"/>
</dbReference>
<evidence type="ECO:0000256" key="1">
    <source>
        <dbReference type="SAM" id="SignalP"/>
    </source>
</evidence>